<gene>
    <name evidence="3" type="ORF">C493_09815</name>
</gene>
<sequence length="142" mass="15472">MNRVLVPVDGSKPARSALEYALEQFPDAELTLLYVVDPMVDYSRRRAYPGYTSDDEHTTEREKGEAILESSLEAIPDDRVVETALEGGPPAQTIVDYADEHEVDTIVLGSHGRDGVSRYLLGSVAETVVRRAGVPVTTVRGG</sequence>
<accession>L9X5C9</accession>
<dbReference type="PRINTS" id="PR01438">
    <property type="entry name" value="UNVRSLSTRESS"/>
</dbReference>
<evidence type="ECO:0000313" key="3">
    <source>
        <dbReference type="EMBL" id="ELY56661.1"/>
    </source>
</evidence>
<protein>
    <submittedName>
        <fullName evidence="3">UspA domain-containing protein</fullName>
    </submittedName>
</protein>
<comment type="similarity">
    <text evidence="1">Belongs to the universal stress protein A family.</text>
</comment>
<dbReference type="STRING" id="1227499.C493_09815"/>
<dbReference type="PANTHER" id="PTHR46268:SF24">
    <property type="entry name" value="UNIVERSAL STRESS PROTEIN"/>
    <property type="match status" value="1"/>
</dbReference>
<dbReference type="PANTHER" id="PTHR46268">
    <property type="entry name" value="STRESS RESPONSE PROTEIN NHAX"/>
    <property type="match status" value="1"/>
</dbReference>
<evidence type="ECO:0000256" key="1">
    <source>
        <dbReference type="ARBA" id="ARBA00008791"/>
    </source>
</evidence>
<dbReference type="EMBL" id="AOHZ01000044">
    <property type="protein sequence ID" value="ELY56661.1"/>
    <property type="molecule type" value="Genomic_DNA"/>
</dbReference>
<dbReference type="Pfam" id="PF00582">
    <property type="entry name" value="Usp"/>
    <property type="match status" value="1"/>
</dbReference>
<dbReference type="PATRIC" id="fig|1227499.3.peg.1987"/>
<keyword evidence="4" id="KW-1185">Reference proteome</keyword>
<feature type="domain" description="UspA" evidence="2">
    <location>
        <begin position="2"/>
        <end position="140"/>
    </location>
</feature>
<proteinExistence type="inferred from homology"/>
<comment type="caution">
    <text evidence="3">The sequence shown here is derived from an EMBL/GenBank/DDBJ whole genome shotgun (WGS) entry which is preliminary data.</text>
</comment>
<dbReference type="CDD" id="cd00293">
    <property type="entry name" value="USP-like"/>
    <property type="match status" value="1"/>
</dbReference>
<name>L9X5C9_9EURY</name>
<dbReference type="AlphaFoldDB" id="L9X5C9"/>
<dbReference type="Proteomes" id="UP000011602">
    <property type="component" value="Unassembled WGS sequence"/>
</dbReference>
<dbReference type="Gene3D" id="3.40.50.620">
    <property type="entry name" value="HUPs"/>
    <property type="match status" value="1"/>
</dbReference>
<dbReference type="InterPro" id="IPR014729">
    <property type="entry name" value="Rossmann-like_a/b/a_fold"/>
</dbReference>
<dbReference type="InterPro" id="IPR006016">
    <property type="entry name" value="UspA"/>
</dbReference>
<dbReference type="RefSeq" id="WP_007259249.1">
    <property type="nucleotide sequence ID" value="NZ_AOHZ01000044.1"/>
</dbReference>
<evidence type="ECO:0000313" key="4">
    <source>
        <dbReference type="Proteomes" id="UP000011602"/>
    </source>
</evidence>
<dbReference type="InterPro" id="IPR006015">
    <property type="entry name" value="Universal_stress_UspA"/>
</dbReference>
<dbReference type="SUPFAM" id="SSF52402">
    <property type="entry name" value="Adenine nucleotide alpha hydrolases-like"/>
    <property type="match status" value="1"/>
</dbReference>
<organism evidence="3 4">
    <name type="scientific">Natronolimnohabitans innermongolicus JCM 12255</name>
    <dbReference type="NCBI Taxonomy" id="1227499"/>
    <lineage>
        <taxon>Archaea</taxon>
        <taxon>Methanobacteriati</taxon>
        <taxon>Methanobacteriota</taxon>
        <taxon>Stenosarchaea group</taxon>
        <taxon>Halobacteria</taxon>
        <taxon>Halobacteriales</taxon>
        <taxon>Natrialbaceae</taxon>
        <taxon>Natronolimnohabitans</taxon>
    </lineage>
</organism>
<dbReference type="OrthoDB" id="105697at2157"/>
<evidence type="ECO:0000259" key="2">
    <source>
        <dbReference type="Pfam" id="PF00582"/>
    </source>
</evidence>
<reference evidence="3 4" key="1">
    <citation type="journal article" date="2014" name="PLoS Genet.">
        <title>Phylogenetically driven sequencing of extremely halophilic archaea reveals strategies for static and dynamic osmo-response.</title>
        <authorList>
            <person name="Becker E.A."/>
            <person name="Seitzer P.M."/>
            <person name="Tritt A."/>
            <person name="Larsen D."/>
            <person name="Krusor M."/>
            <person name="Yao A.I."/>
            <person name="Wu D."/>
            <person name="Madern D."/>
            <person name="Eisen J.A."/>
            <person name="Darling A.E."/>
            <person name="Facciotti M.T."/>
        </authorList>
    </citation>
    <scope>NUCLEOTIDE SEQUENCE [LARGE SCALE GENOMIC DNA]</scope>
    <source>
        <strain evidence="3 4">JCM 12255</strain>
    </source>
</reference>
<dbReference type="eggNOG" id="arCOG02053">
    <property type="taxonomic scope" value="Archaea"/>
</dbReference>